<sequence>MKKNKTESHYREFVCFPFNIVNSRFLLFYSLWQELYFKELKDAFLEDKTLILTYS</sequence>
<keyword evidence="1" id="KW-0472">Membrane</keyword>
<protein>
    <submittedName>
        <fullName evidence="2">Uncharacterized protein</fullName>
    </submittedName>
</protein>
<name>I9T0A3_9BACE</name>
<keyword evidence="1" id="KW-0812">Transmembrane</keyword>
<dbReference type="EMBL" id="AGXV01000032">
    <property type="protein sequence ID" value="EIY62166.1"/>
    <property type="molecule type" value="Genomic_DNA"/>
</dbReference>
<evidence type="ECO:0000313" key="2">
    <source>
        <dbReference type="EMBL" id="EIY62166.1"/>
    </source>
</evidence>
<gene>
    <name evidence="2" type="ORF">HMPREF1071_02786</name>
</gene>
<accession>I9T0A3</accession>
<feature type="transmembrane region" description="Helical" evidence="1">
    <location>
        <begin position="12"/>
        <end position="32"/>
    </location>
</feature>
<organism evidence="2 3">
    <name type="scientific">Bacteroides salyersiae CL02T12C01</name>
    <dbReference type="NCBI Taxonomy" id="997887"/>
    <lineage>
        <taxon>Bacteria</taxon>
        <taxon>Pseudomonadati</taxon>
        <taxon>Bacteroidota</taxon>
        <taxon>Bacteroidia</taxon>
        <taxon>Bacteroidales</taxon>
        <taxon>Bacteroidaceae</taxon>
        <taxon>Bacteroides</taxon>
    </lineage>
</organism>
<evidence type="ECO:0000313" key="3">
    <source>
        <dbReference type="Proteomes" id="UP000005150"/>
    </source>
</evidence>
<dbReference type="AlphaFoldDB" id="I9T0A3"/>
<comment type="caution">
    <text evidence="2">The sequence shown here is derived from an EMBL/GenBank/DDBJ whole genome shotgun (WGS) entry which is preliminary data.</text>
</comment>
<dbReference type="Proteomes" id="UP000005150">
    <property type="component" value="Unassembled WGS sequence"/>
</dbReference>
<evidence type="ECO:0000256" key="1">
    <source>
        <dbReference type="SAM" id="Phobius"/>
    </source>
</evidence>
<keyword evidence="1" id="KW-1133">Transmembrane helix</keyword>
<proteinExistence type="predicted"/>
<reference evidence="2 3" key="1">
    <citation type="submission" date="2012-02" db="EMBL/GenBank/DDBJ databases">
        <title>The Genome Sequence of Bacteroides salyersiae CL02T12C01.</title>
        <authorList>
            <consortium name="The Broad Institute Genome Sequencing Platform"/>
            <person name="Earl A."/>
            <person name="Ward D."/>
            <person name="Feldgarden M."/>
            <person name="Gevers D."/>
            <person name="Zitomersky N.L."/>
            <person name="Coyne M.J."/>
            <person name="Comstock L.E."/>
            <person name="Young S.K."/>
            <person name="Zeng Q."/>
            <person name="Gargeya S."/>
            <person name="Fitzgerald M."/>
            <person name="Haas B."/>
            <person name="Abouelleil A."/>
            <person name="Alvarado L."/>
            <person name="Arachchi H.M."/>
            <person name="Berlin A."/>
            <person name="Chapman S.B."/>
            <person name="Gearin G."/>
            <person name="Goldberg J."/>
            <person name="Griggs A."/>
            <person name="Gujja S."/>
            <person name="Hansen M."/>
            <person name="Heiman D."/>
            <person name="Howarth C."/>
            <person name="Larimer J."/>
            <person name="Lui A."/>
            <person name="MacDonald P.J.P."/>
            <person name="McCowen C."/>
            <person name="Montmayeur A."/>
            <person name="Murphy C."/>
            <person name="Neiman D."/>
            <person name="Pearson M."/>
            <person name="Priest M."/>
            <person name="Roberts A."/>
            <person name="Saif S."/>
            <person name="Shea T."/>
            <person name="Sisk P."/>
            <person name="Stolte C."/>
            <person name="Sykes S."/>
            <person name="Wortman J."/>
            <person name="Nusbaum C."/>
            <person name="Birren B."/>
        </authorList>
    </citation>
    <scope>NUCLEOTIDE SEQUENCE [LARGE SCALE GENOMIC DNA]</scope>
    <source>
        <strain evidence="2 3">CL02T12C01</strain>
    </source>
</reference>
<dbReference type="HOGENOM" id="CLU_3022507_0_0_10"/>
<keyword evidence="3" id="KW-1185">Reference proteome</keyword>